<dbReference type="InterPro" id="IPR009061">
    <property type="entry name" value="DNA-bd_dom_put_sf"/>
</dbReference>
<evidence type="ECO:0000259" key="5">
    <source>
        <dbReference type="PROSITE" id="PS50937"/>
    </source>
</evidence>
<dbReference type="EMBL" id="JAEQMG010000042">
    <property type="protein sequence ID" value="MBK6087898.1"/>
    <property type="molecule type" value="Genomic_DNA"/>
</dbReference>
<evidence type="ECO:0000256" key="4">
    <source>
        <dbReference type="ARBA" id="ARBA00023163"/>
    </source>
</evidence>
<dbReference type="Pfam" id="PF07739">
    <property type="entry name" value="TipAS"/>
    <property type="match status" value="1"/>
</dbReference>
<name>A0A934TZS0_9FIRM</name>
<dbReference type="InterPro" id="IPR000551">
    <property type="entry name" value="MerR-type_HTH_dom"/>
</dbReference>
<dbReference type="Proteomes" id="UP000633365">
    <property type="component" value="Unassembled WGS sequence"/>
</dbReference>
<dbReference type="InterPro" id="IPR036244">
    <property type="entry name" value="TipA-like_antibiotic-bd"/>
</dbReference>
<dbReference type="GO" id="GO:0003700">
    <property type="term" value="F:DNA-binding transcription factor activity"/>
    <property type="evidence" value="ECO:0007669"/>
    <property type="project" value="InterPro"/>
</dbReference>
<evidence type="ECO:0000256" key="2">
    <source>
        <dbReference type="ARBA" id="ARBA00023125"/>
    </source>
</evidence>
<proteinExistence type="predicted"/>
<dbReference type="PROSITE" id="PS50937">
    <property type="entry name" value="HTH_MERR_2"/>
    <property type="match status" value="1"/>
</dbReference>
<protein>
    <submittedName>
        <fullName evidence="6">MerR family transcriptional regulator</fullName>
    </submittedName>
</protein>
<dbReference type="AlphaFoldDB" id="A0A934TZS0"/>
<dbReference type="Pfam" id="PF13411">
    <property type="entry name" value="MerR_1"/>
    <property type="match status" value="1"/>
</dbReference>
<comment type="caution">
    <text evidence="6">The sequence shown here is derived from an EMBL/GenBank/DDBJ whole genome shotgun (WGS) entry which is preliminary data.</text>
</comment>
<feature type="domain" description="HTH merR-type" evidence="5">
    <location>
        <begin position="2"/>
        <end position="72"/>
    </location>
</feature>
<sequence length="238" mass="27719">MKMQIKEFAQQIGVSVRTLHYYDEIGLLKPSEVDAQNGYRFYDERSLERMQEILFYRELDFSLKTIAQILLSPDYDKQQALSRQRKLLLAKKERLERLIMAIDSVEKGECFMKTKNEYEVLKSQYAEEAKQRWGNTAAYKEFEQRHTDHSQAAALIDAVFEEFAELNRAGVSPDSEPAKITVEKLQQCITDNFYTCTDDILKGLGQMYVTDDRFRKNIDRHGEGTAEFVSACIKSYCK</sequence>
<keyword evidence="2" id="KW-0238">DNA-binding</keyword>
<keyword evidence="1" id="KW-0805">Transcription regulation</keyword>
<dbReference type="PANTHER" id="PTHR30204:SF90">
    <property type="entry name" value="HTH-TYPE TRANSCRIPTIONAL ACTIVATOR MTA"/>
    <property type="match status" value="1"/>
</dbReference>
<dbReference type="GO" id="GO:0003677">
    <property type="term" value="F:DNA binding"/>
    <property type="evidence" value="ECO:0007669"/>
    <property type="project" value="UniProtKB-KW"/>
</dbReference>
<dbReference type="Gene3D" id="1.10.1660.10">
    <property type="match status" value="1"/>
</dbReference>
<keyword evidence="7" id="KW-1185">Reference proteome</keyword>
<dbReference type="PANTHER" id="PTHR30204">
    <property type="entry name" value="REDOX-CYCLING DRUG-SENSING TRANSCRIPTIONAL ACTIVATOR SOXR"/>
    <property type="match status" value="1"/>
</dbReference>
<organism evidence="6 7">
    <name type="scientific">Ruminococcus difficilis</name>
    <dbReference type="NCBI Taxonomy" id="2763069"/>
    <lineage>
        <taxon>Bacteria</taxon>
        <taxon>Bacillati</taxon>
        <taxon>Bacillota</taxon>
        <taxon>Clostridia</taxon>
        <taxon>Eubacteriales</taxon>
        <taxon>Oscillospiraceae</taxon>
        <taxon>Ruminococcus</taxon>
    </lineage>
</organism>
<evidence type="ECO:0000313" key="6">
    <source>
        <dbReference type="EMBL" id="MBK6087898.1"/>
    </source>
</evidence>
<evidence type="ECO:0000313" key="7">
    <source>
        <dbReference type="Proteomes" id="UP000633365"/>
    </source>
</evidence>
<evidence type="ECO:0000256" key="1">
    <source>
        <dbReference type="ARBA" id="ARBA00023015"/>
    </source>
</evidence>
<reference evidence="6" key="1">
    <citation type="submission" date="2021-01" db="EMBL/GenBank/DDBJ databases">
        <title>Genome public.</title>
        <authorList>
            <person name="Liu C."/>
            <person name="Sun Q."/>
        </authorList>
    </citation>
    <scope>NUCLEOTIDE SEQUENCE</scope>
    <source>
        <strain evidence="6">M6</strain>
    </source>
</reference>
<dbReference type="InterPro" id="IPR012925">
    <property type="entry name" value="TipAS_dom"/>
</dbReference>
<gene>
    <name evidence="6" type="ORF">JKK62_04400</name>
</gene>
<keyword evidence="3" id="KW-0010">Activator</keyword>
<evidence type="ECO:0000256" key="3">
    <source>
        <dbReference type="ARBA" id="ARBA00023159"/>
    </source>
</evidence>
<dbReference type="SUPFAM" id="SSF89082">
    <property type="entry name" value="Antibiotic binding domain of TipA-like multidrug resistance regulators"/>
    <property type="match status" value="1"/>
</dbReference>
<dbReference type="Gene3D" id="1.10.490.50">
    <property type="entry name" value="Antibiotic binding domain of TipA-like multidrug resistance regulators"/>
    <property type="match status" value="1"/>
</dbReference>
<dbReference type="InterPro" id="IPR047057">
    <property type="entry name" value="MerR_fam"/>
</dbReference>
<dbReference type="SMART" id="SM00422">
    <property type="entry name" value="HTH_MERR"/>
    <property type="match status" value="1"/>
</dbReference>
<dbReference type="SUPFAM" id="SSF46955">
    <property type="entry name" value="Putative DNA-binding domain"/>
    <property type="match status" value="1"/>
</dbReference>
<accession>A0A934TZS0</accession>
<keyword evidence="4" id="KW-0804">Transcription</keyword>
<dbReference type="CDD" id="cd01106">
    <property type="entry name" value="HTH_TipAL-Mta"/>
    <property type="match status" value="1"/>
</dbReference>